<evidence type="ECO:0000313" key="1">
    <source>
        <dbReference type="EMBL" id="MCG2613774.1"/>
    </source>
</evidence>
<gene>
    <name evidence="1" type="ORF">LZZ85_05760</name>
</gene>
<name>A0ABS9KN84_9BACT</name>
<reference evidence="1" key="1">
    <citation type="submission" date="2022-01" db="EMBL/GenBank/DDBJ databases">
        <authorList>
            <person name="Jo J.-H."/>
            <person name="Im W.-T."/>
        </authorList>
    </citation>
    <scope>NUCLEOTIDE SEQUENCE</scope>
    <source>
        <strain evidence="1">NA20</strain>
    </source>
</reference>
<protein>
    <submittedName>
        <fullName evidence="1">DUF5691 domain-containing protein</fullName>
    </submittedName>
</protein>
<dbReference type="RefSeq" id="WP_237869515.1">
    <property type="nucleotide sequence ID" value="NZ_JAKLTR010000003.1"/>
</dbReference>
<comment type="caution">
    <text evidence="1">The sequence shown here is derived from an EMBL/GenBank/DDBJ whole genome shotgun (WGS) entry which is preliminary data.</text>
</comment>
<accession>A0ABS9KN84</accession>
<dbReference type="Proteomes" id="UP001165367">
    <property type="component" value="Unassembled WGS sequence"/>
</dbReference>
<proteinExistence type="predicted"/>
<keyword evidence="2" id="KW-1185">Reference proteome</keyword>
<sequence>MQAWDDIINIAMIGTDKKQPDTISVPASLAEITTRIITGSEKNREEQFLQLASLLYNYQRCGISPLKKETAGTAAPVEEKKYCSTHAALALRDVLQDDNHSLLQYWLERCDSRTQIAPARFVPALLINGERNKKLRLLISSCVGKRGEWLSGFNTAWDFSAKQTQEEIWQTGSLEERQEVLQQTLVTDPLKAREWIRQTWQQEDAATKLVLLSILAPFADESDIDFLEGLSKEKSKKLQLFALESLRTIPGSPIVLMYESFLRSAVTIQKETSMLGFSKKNTLQCKLPDAVSEDLYKTGIDKLSSDKTWTDDEYVVFQVMQYVPPSFWEKTFQLSAEALLELFEKTDTGKKLLPALTKAAANFRDRNWANVIAQRRSVFQKELLPLLPLAPRDSYINHFFAKNINDVMDYAKETDEPWSMEMTRLILREAAKKPYPYVGFFQKVIAQIPVAVSTELSSYPVSEDQYSRSLWSGMSEEISRTLAIKNQINNAFTI</sequence>
<dbReference type="EMBL" id="JAKLTR010000003">
    <property type="protein sequence ID" value="MCG2613774.1"/>
    <property type="molecule type" value="Genomic_DNA"/>
</dbReference>
<dbReference type="Pfam" id="PF18944">
    <property type="entry name" value="DUF5691"/>
    <property type="match status" value="1"/>
</dbReference>
<organism evidence="1 2">
    <name type="scientific">Terrimonas ginsenosidimutans</name>
    <dbReference type="NCBI Taxonomy" id="2908004"/>
    <lineage>
        <taxon>Bacteria</taxon>
        <taxon>Pseudomonadati</taxon>
        <taxon>Bacteroidota</taxon>
        <taxon>Chitinophagia</taxon>
        <taxon>Chitinophagales</taxon>
        <taxon>Chitinophagaceae</taxon>
        <taxon>Terrimonas</taxon>
    </lineage>
</organism>
<dbReference type="InterPro" id="IPR043746">
    <property type="entry name" value="DUF5691"/>
</dbReference>
<evidence type="ECO:0000313" key="2">
    <source>
        <dbReference type="Proteomes" id="UP001165367"/>
    </source>
</evidence>